<keyword evidence="2" id="KW-1185">Reference proteome</keyword>
<reference evidence="1 2" key="1">
    <citation type="submission" date="2019-02" db="EMBL/GenBank/DDBJ databases">
        <authorList>
            <person name="Frampton R.A."/>
            <person name="Wojtus J.K."/>
            <person name="Fineran P.C."/>
            <person name="Hendrickson H.L."/>
        </authorList>
    </citation>
    <scope>NUCLEOTIDE SEQUENCE [LARGE SCALE GENOMIC DNA]</scope>
</reference>
<gene>
    <name evidence="1" type="ORF">PSA21_335</name>
</gene>
<sequence>MCTDIAITLSQIPTRDDLFKVGIGKTVNEILEYIVKEFSGPTGEPDYFAKAQNNMDYWKWYVELPFSVSEYAQHAVRDALTEKAFDLVHFNDYESFDSGFTRMSITVNKKG</sequence>
<name>A0A481W4W7_9CAUD</name>
<evidence type="ECO:0000313" key="1">
    <source>
        <dbReference type="EMBL" id="QBJ02861.1"/>
    </source>
</evidence>
<accession>A0A481W4W7</accession>
<evidence type="ECO:0000313" key="2">
    <source>
        <dbReference type="Proteomes" id="UP000294134"/>
    </source>
</evidence>
<dbReference type="Proteomes" id="UP000294134">
    <property type="component" value="Segment"/>
</dbReference>
<organism evidence="1 2">
    <name type="scientific">Pseudomonas phage Psa21</name>
    <dbReference type="NCBI Taxonomy" id="2530023"/>
    <lineage>
        <taxon>Viruses</taxon>
        <taxon>Duplodnaviria</taxon>
        <taxon>Heunggongvirae</taxon>
        <taxon>Uroviricota</taxon>
        <taxon>Caudoviricetes</taxon>
        <taxon>Chimalliviridae</taxon>
        <taxon>Tepukevirus</taxon>
        <taxon>Tepukevirus Psa21</taxon>
    </lineage>
</organism>
<proteinExistence type="predicted"/>
<protein>
    <submittedName>
        <fullName evidence="1">Uncharacterized protein</fullName>
    </submittedName>
</protein>
<dbReference type="EMBL" id="MK552327">
    <property type="protein sequence ID" value="QBJ02861.1"/>
    <property type="molecule type" value="Genomic_DNA"/>
</dbReference>